<dbReference type="EMBL" id="JAKKPZ010000002">
    <property type="protein sequence ID" value="KAI1726650.1"/>
    <property type="molecule type" value="Genomic_DNA"/>
</dbReference>
<dbReference type="InterPro" id="IPR019531">
    <property type="entry name" value="Pmp4"/>
</dbReference>
<dbReference type="GO" id="GO:0005778">
    <property type="term" value="C:peroxisomal membrane"/>
    <property type="evidence" value="ECO:0007669"/>
    <property type="project" value="TreeGrafter"/>
</dbReference>
<keyword evidence="2" id="KW-1185">Reference proteome</keyword>
<protein>
    <submittedName>
        <fullName evidence="1">Peroxisomal membrane protein 4</fullName>
    </submittedName>
</protein>
<dbReference type="Proteomes" id="UP001201812">
    <property type="component" value="Unassembled WGS sequence"/>
</dbReference>
<sequence length="181" mass="20713">MDITLTNLKHFLNHWFLICSSDAKQQEILAALKGLRNGLVYGVRIRAPHALVMVMLFGQGTQEFRYKIQGRYLQWHPFVAAALPGYFVFGQDNGVNTQINLYLLSRVIYGLIKLAAEKRIMPKPETPVFPIFAATIWGLVLWLFENNGHVLQNSLQSSMTYLYHDSNYWSSLTDFILGDNS</sequence>
<dbReference type="PANTHER" id="PTHR15460">
    <property type="entry name" value="PEROXISOMAL MEMBRANE PROTEIN 4"/>
    <property type="match status" value="1"/>
</dbReference>
<name>A0AAD4NEG2_9BILA</name>
<gene>
    <name evidence="1" type="ORF">DdX_03374</name>
</gene>
<accession>A0AAD4NEG2</accession>
<evidence type="ECO:0000313" key="1">
    <source>
        <dbReference type="EMBL" id="KAI1726650.1"/>
    </source>
</evidence>
<dbReference type="PANTHER" id="PTHR15460:SF3">
    <property type="entry name" value="PEROXISOMAL MEMBRANE PROTEIN 4"/>
    <property type="match status" value="1"/>
</dbReference>
<organism evidence="1 2">
    <name type="scientific">Ditylenchus destructor</name>
    <dbReference type="NCBI Taxonomy" id="166010"/>
    <lineage>
        <taxon>Eukaryota</taxon>
        <taxon>Metazoa</taxon>
        <taxon>Ecdysozoa</taxon>
        <taxon>Nematoda</taxon>
        <taxon>Chromadorea</taxon>
        <taxon>Rhabditida</taxon>
        <taxon>Tylenchina</taxon>
        <taxon>Tylenchomorpha</taxon>
        <taxon>Sphaerularioidea</taxon>
        <taxon>Anguinidae</taxon>
        <taxon>Anguininae</taxon>
        <taxon>Ditylenchus</taxon>
    </lineage>
</organism>
<reference evidence="1" key="1">
    <citation type="submission" date="2022-01" db="EMBL/GenBank/DDBJ databases">
        <title>Genome Sequence Resource for Two Populations of Ditylenchus destructor, the Migratory Endoparasitic Phytonematode.</title>
        <authorList>
            <person name="Zhang H."/>
            <person name="Lin R."/>
            <person name="Xie B."/>
        </authorList>
    </citation>
    <scope>NUCLEOTIDE SEQUENCE</scope>
    <source>
        <strain evidence="1">BazhouSP</strain>
    </source>
</reference>
<evidence type="ECO:0000313" key="2">
    <source>
        <dbReference type="Proteomes" id="UP001201812"/>
    </source>
</evidence>
<proteinExistence type="predicted"/>
<comment type="caution">
    <text evidence="1">The sequence shown here is derived from an EMBL/GenBank/DDBJ whole genome shotgun (WGS) entry which is preliminary data.</text>
</comment>
<dbReference type="AlphaFoldDB" id="A0AAD4NEG2"/>